<comment type="caution">
    <text evidence="2">The sequence shown here is derived from an EMBL/GenBank/DDBJ whole genome shotgun (WGS) entry which is preliminary data.</text>
</comment>
<dbReference type="EMBL" id="JAUQYP010000001">
    <property type="protein sequence ID" value="MDO8107608.1"/>
    <property type="molecule type" value="Genomic_DNA"/>
</dbReference>
<organism evidence="2 3">
    <name type="scientific">Actinotalea lenta</name>
    <dbReference type="NCBI Taxonomy" id="3064654"/>
    <lineage>
        <taxon>Bacteria</taxon>
        <taxon>Bacillati</taxon>
        <taxon>Actinomycetota</taxon>
        <taxon>Actinomycetes</taxon>
        <taxon>Micrococcales</taxon>
        <taxon>Cellulomonadaceae</taxon>
        <taxon>Actinotalea</taxon>
    </lineage>
</organism>
<protein>
    <recommendedName>
        <fullName evidence="4">Septation ring formation regulator EzrA</fullName>
    </recommendedName>
</protein>
<evidence type="ECO:0008006" key="4">
    <source>
        <dbReference type="Google" id="ProtNLM"/>
    </source>
</evidence>
<proteinExistence type="predicted"/>
<name>A0ABT9DE21_9CELL</name>
<reference evidence="2 3" key="1">
    <citation type="submission" date="2023-07" db="EMBL/GenBank/DDBJ databases">
        <title>Description of novel actinomycetes strains, isolated from tidal flat sediment.</title>
        <authorList>
            <person name="Lu C."/>
        </authorList>
    </citation>
    <scope>NUCLEOTIDE SEQUENCE [LARGE SCALE GENOMIC DNA]</scope>
    <source>
        <strain evidence="2 3">SYSU T00b441</strain>
    </source>
</reference>
<keyword evidence="1" id="KW-1133">Transmembrane helix</keyword>
<evidence type="ECO:0000313" key="3">
    <source>
        <dbReference type="Proteomes" id="UP001232536"/>
    </source>
</evidence>
<keyword evidence="1" id="KW-0812">Transmembrane</keyword>
<gene>
    <name evidence="2" type="ORF">Q6348_10415</name>
</gene>
<accession>A0ABT9DE21</accession>
<keyword evidence="3" id="KW-1185">Reference proteome</keyword>
<sequence length="470" mass="48670">MSDQLGVIAVIGTAVLLTVLGTLLAIFVASGRRAAKRRSAERSAGASSPAGAEPESTASLLRRANASLVAVDDGVRRWDQELGFAQAQFGSEATAPLEAAVAAAKDSVARAFVLRRQLDDDARSGARRRATASEIIRICDAVTSDLESHAHDFDSERAAQAHAPAAIDELSQQERLLGARCAASRQTLEALSHSYSAVALAQVSANPDLVDALAGEASASLAAGREALERADPAAAASAARAARSAVDRASGLLDEIEGLPAQLQDAESGLAEALLGLREQIGQAERLAPTDPAVSSARSAATAAIAAAQQARTDGDPLGALRLVTRQHAELAATIAPLRDRAARAEEARGRLTEVLGHANAQIAAVNAYVDAHRDAVGAEARTRVADGARRAERARLLAHGEPERALMEANTAARLIHEAQALAERDVSTPRAQDTGRPEAAASGAEVMLGGLLVNQLLRGHGFRGRGC</sequence>
<evidence type="ECO:0000256" key="1">
    <source>
        <dbReference type="SAM" id="Phobius"/>
    </source>
</evidence>
<evidence type="ECO:0000313" key="2">
    <source>
        <dbReference type="EMBL" id="MDO8107608.1"/>
    </source>
</evidence>
<keyword evidence="1" id="KW-0472">Membrane</keyword>
<dbReference type="RefSeq" id="WP_304601226.1">
    <property type="nucleotide sequence ID" value="NZ_JAUQYP010000001.1"/>
</dbReference>
<feature type="transmembrane region" description="Helical" evidence="1">
    <location>
        <begin position="6"/>
        <end position="29"/>
    </location>
</feature>
<dbReference type="Proteomes" id="UP001232536">
    <property type="component" value="Unassembled WGS sequence"/>
</dbReference>